<feature type="region of interest" description="Disordered" evidence="6">
    <location>
        <begin position="65"/>
        <end position="259"/>
    </location>
</feature>
<protein>
    <submittedName>
        <fullName evidence="8">NFX1-type zinc finger-containing protein 1</fullName>
    </submittedName>
</protein>
<dbReference type="CDD" id="cd17936">
    <property type="entry name" value="EEXXEc_NFX1"/>
    <property type="match status" value="1"/>
</dbReference>
<proteinExistence type="predicted"/>
<gene>
    <name evidence="8" type="primary">Znfx1</name>
    <name evidence="8" type="ORF">AWC38_SpisGene3757</name>
</gene>
<dbReference type="InterPro" id="IPR057373">
    <property type="entry name" value="ZNFX1"/>
</dbReference>
<accession>A0A2B4SPW1</accession>
<evidence type="ECO:0000259" key="7">
    <source>
        <dbReference type="SMART" id="SM00438"/>
    </source>
</evidence>
<feature type="region of interest" description="Disordered" evidence="6">
    <location>
        <begin position="1130"/>
        <end position="1151"/>
    </location>
</feature>
<dbReference type="CDD" id="cd18808">
    <property type="entry name" value="SF1_C_Upf1"/>
    <property type="match status" value="1"/>
</dbReference>
<keyword evidence="3" id="KW-0863">Zinc-finger</keyword>
<evidence type="ECO:0000256" key="3">
    <source>
        <dbReference type="ARBA" id="ARBA00022771"/>
    </source>
</evidence>
<feature type="domain" description="NF-X1-type" evidence="7">
    <location>
        <begin position="1561"/>
        <end position="1583"/>
    </location>
</feature>
<dbReference type="Pfam" id="PF25396">
    <property type="entry name" value="ZNFX1"/>
    <property type="match status" value="1"/>
</dbReference>
<evidence type="ECO:0000256" key="5">
    <source>
        <dbReference type="SAM" id="Coils"/>
    </source>
</evidence>
<feature type="region of interest" description="Disordered" evidence="6">
    <location>
        <begin position="1069"/>
        <end position="1089"/>
    </location>
</feature>
<dbReference type="Gene3D" id="3.40.50.300">
    <property type="entry name" value="P-loop containing nucleotide triphosphate hydrolases"/>
    <property type="match status" value="3"/>
</dbReference>
<feature type="region of interest" description="Disordered" evidence="6">
    <location>
        <begin position="951"/>
        <end position="980"/>
    </location>
</feature>
<dbReference type="GO" id="GO:0008270">
    <property type="term" value="F:zinc ion binding"/>
    <property type="evidence" value="ECO:0007669"/>
    <property type="project" value="UniProtKB-KW"/>
</dbReference>
<feature type="compositionally biased region" description="Basic and acidic residues" evidence="6">
    <location>
        <begin position="79"/>
        <end position="91"/>
    </location>
</feature>
<feature type="domain" description="NF-X1-type" evidence="7">
    <location>
        <begin position="1972"/>
        <end position="1991"/>
    </location>
</feature>
<dbReference type="OrthoDB" id="2423195at2759"/>
<dbReference type="Proteomes" id="UP000225706">
    <property type="component" value="Unassembled WGS sequence"/>
</dbReference>
<feature type="domain" description="NF-X1-type" evidence="7">
    <location>
        <begin position="1589"/>
        <end position="1610"/>
    </location>
</feature>
<dbReference type="Pfam" id="PF13087">
    <property type="entry name" value="AAA_12"/>
    <property type="match status" value="1"/>
</dbReference>
<feature type="compositionally biased region" description="Polar residues" evidence="6">
    <location>
        <begin position="194"/>
        <end position="203"/>
    </location>
</feature>
<dbReference type="GO" id="GO:0031380">
    <property type="term" value="C:nuclear RNA-directed RNA polymerase complex"/>
    <property type="evidence" value="ECO:0007669"/>
    <property type="project" value="TreeGrafter"/>
</dbReference>
<name>A0A2B4SPW1_STYPI</name>
<sequence>MNCSKSCKNGTLADAVATDKVTDTEENPNRHHVELDVAIRKETKEWCGGETFLTQESSPKFGMVTEQDNRKNLVTNCTKESEGKKGRKEPGTEEPTSSEPKGGACGTCADEVGDGNSKSTVKRDQRGRIRTKHWRDKKEGLKGPFRCKEGAGEDTTAHQGGARKKTGSGKQFSSPIGATGTSIDTILPKHPKDQTLNNQQKKSQSGRERGTSKEHQAESSHRKGKRSDRNQAQQQWRPQSMKSDPCLVPNPTTQSHLRGMFPGKCFSLDLKALKKMDSIEVVNALNQNMPGLKFFLRSTDEEHSSDEFIMDLTCTLANACKAPPGEDTNRILTALRGSVFLTSKIPRLLDRLALNDQDVHGRLFHWLITVFMNYLRHLPSSYAYLPYDQLKRTLDQSNSVGKEELQRKLQAFKQARDDIVRANRQKHGKHYINNGGQKPPNNFRNLPVCPTTKEIRTQERPFLRKNITKGRYEDAEHYLDVQFRLLREDFLEPLREGIHEIIQNVPRKMRNQLMRYYPGARIVGKTCTPSGISYKVQFDISRFNTRRWAHSKRLIFGSFLCLSKDNFETMLFATVCNRIPEELITGKIDIRFLEEQDTFGIENRNFDYQMVESPAYYEAYCHVLKGLKELDETTLPFKKYLVECSEEVDPPEYLRREDTQEPVCYDLTQALNVPDATEAKRVPILQLDAWPPVETLPLNESQLEALKMALSTEFSVIQGPPGTGKTYVGAKIVRCLLENREAWDPNEVSPMLMVCYTNHALDQFLVKALEFLPKEEIIRVGGRCKSKQLEECNLKLFTSQYRRNDRRGEVRALMADNVSAMKHCKELLAEADGRLLALDDLEDLLCPEHVEQLYNAIFPHNAARESRHSGNTFTLWLCSNELINSCNRRTKSTEEGSQNELVFPKNEAGEDEGIFHDSTLLMAPFIADEVGYDAEMEGASGQRKVSFAVTPTSNDIESSRPPAEEQPSKLPKHHPKPMKNLLSDQRDLQATSLASATREAPESFVSRDTSLTASIALEASPQTHFITEKDNDTETVDEVSAIFEETITVEKEADLIQYQRCLHGDGDFLPVTSKTETGDERSPELEGKHEEEGWEIVVYKKKKKGKVRFHMKQKISESSEGALQEEQVFYVPDEGNTDPKTSSKKKKKKQKKKIKKIHLTANIDDLRRKLEKETTMTYEEAMSVKDIWLLSPSERLRLYLFWVESYRERYRVEIHKCEREYEQLCHELDVVRFQEEEEVIRRATVIGMTTSGAARYHSVLQRVAPKIVIIEEAAEVMEAHIITSLSHSTKHTILIGDHKQLRPKATVYELAQKYNLEISLFERMVMNCMECKRLSIQHRMRPEIAALTKRIYEHEIIDHESVCSFENITGVSCNLFFIDHRQPENLEGGLQSYSNPHEADFLVALCNYLLLQGYKQNQITILTMYTGQLLLLQEKMPRRIFGGIRVCAVDNFQGEESDIVLLSLVRSNSEHKIGFLRESNRICVALSRAREGFYCIGNFHLLKSQCKLWREICDYLQTQNSIGENLQLVCKRHSNVFNVQSGSDFNILGGCKKICGDRLNCGHACESLCHVHDPRHQNFKCLKSCSESCSNGHQCRLVCHSPVECPKCVALVTKIIPGCGHEQQVPCATDPSKCSCRAQCEKLLRCGHKCTNSCGAIPCTKKCLVQCKKILPCGHERLMACFENPMEHRKCNASCPKVLDCGHPCSMRCTDTCRCNSSIKVELECGHQKIILCRDKEHPQLCSERCERELDCGHICQAECHEDCGTKRCESAVSKCLPCGHQQIVPCYMNPKEVSCNAPCERQLKCGHKCSSVCGRQCQEVQCQHLCETICKGGHACQKPCHFNKPCGDCMEMVNVTIPSCKHSIEIYCYVELATVTCNRPCERVRACGHPCHEICGKGCETRPCKEIVTRTLLCGHAVPLPCRKDPERYKCKEKIEVYLSCGHSKVLECYVAKAGKEKILCNEIVPKELRCKHVVSLPCHKGLEEYNCKQKVKVELSCGHAKTVFCFVATGSLQSVNCKEKVERKLPCGHNETLPCYINPEDYCCQKEVEITLPCLHKKLIACAKVSRGLRDEPCDEIMTRKLPCNHEKQMKCSSQTEKAFCDAPCERLLPCNHPCPGKCGDKCVTFKCAVKVEKVLACGKHWKSCRCSEDVSQSTCSNSCTLTLSCGHRCPGKCFEDCNNYKCSVMMWKQLGCVGNHWKKMACSEDSRTAKCEKQCNRTLVCGHPCPGLCSQDCGGMKCIRRVEKRFPCGHEEPLQCYQSEGATCIKPCLRRKSRCKHMCKGVCGDDCSKYPCDVVVNKTLACGHKIRMLCSRTADAIECPVPCGKKLLCGHQCSGACKDCQPRGSHELCQYTCGKLLVCLHRCKALCSEPCPPCDRNCSRGCPHGKWSEKCSKPYEPCKKPCTWSCPHYQCNNLCGEECDRPRCNAPCTKKLPCRHPCIGLCGENCPTLCGICPSKKLSSLFGDRRGEKMEVPRCLQLFDCGHIVKVDEMDAWVLLELGNDVHLLRCPKCTTSITFSYRYANIIKRVLTNIEDVKRQLQQVENEVTNSAIQLGKDLIIERPKHDRKKKKRVQQTKLDCVQAVPWTWNPFNLPDANQNSVLKSTFRNHLIIFQQVKRAEQLLKGFKVGCEVQHKVGNLSKATLEDALEDIKEYLEDPQLDLKSLSQVYEQARKFFLFSSVLEVYNTIVRKKIALSSIGETRLKLACDGFSGFIQGDDGALDLERLEKIVNALRAEVKLAPLPPEEAKVFSNFPGYQSDIWKLCGQGHVYYMTWIVRGGEDIPIGSKGCTRCTRSETG</sequence>
<dbReference type="SMART" id="SM00438">
    <property type="entry name" value="ZnF_NFX"/>
    <property type="match status" value="9"/>
</dbReference>
<evidence type="ECO:0000256" key="4">
    <source>
        <dbReference type="ARBA" id="ARBA00022833"/>
    </source>
</evidence>
<feature type="domain" description="NF-X1-type" evidence="7">
    <location>
        <begin position="1831"/>
        <end position="1852"/>
    </location>
</feature>
<dbReference type="InterPro" id="IPR027417">
    <property type="entry name" value="P-loop_NTPase"/>
</dbReference>
<keyword evidence="4" id="KW-0862">Zinc</keyword>
<feature type="domain" description="NF-X1-type" evidence="7">
    <location>
        <begin position="1752"/>
        <end position="1771"/>
    </location>
</feature>
<dbReference type="InterPro" id="IPR045055">
    <property type="entry name" value="DNA2/NAM7-like"/>
</dbReference>
<evidence type="ECO:0000313" key="8">
    <source>
        <dbReference type="EMBL" id="PFX31406.1"/>
    </source>
</evidence>
<keyword evidence="2" id="KW-0677">Repeat</keyword>
<feature type="compositionally biased region" description="Polar residues" evidence="6">
    <location>
        <begin position="168"/>
        <end position="184"/>
    </location>
</feature>
<evidence type="ECO:0000313" key="9">
    <source>
        <dbReference type="Proteomes" id="UP000225706"/>
    </source>
</evidence>
<feature type="region of interest" description="Disordered" evidence="6">
    <location>
        <begin position="1"/>
        <end position="29"/>
    </location>
</feature>
<feature type="compositionally biased region" description="Basic and acidic residues" evidence="6">
    <location>
        <begin position="136"/>
        <end position="151"/>
    </location>
</feature>
<feature type="coiled-coil region" evidence="5">
    <location>
        <begin position="2527"/>
        <end position="2554"/>
    </location>
</feature>
<dbReference type="InterPro" id="IPR041679">
    <property type="entry name" value="DNA2/NAM7-like_C"/>
</dbReference>
<organism evidence="8 9">
    <name type="scientific">Stylophora pistillata</name>
    <name type="common">Smooth cauliflower coral</name>
    <dbReference type="NCBI Taxonomy" id="50429"/>
    <lineage>
        <taxon>Eukaryota</taxon>
        <taxon>Metazoa</taxon>
        <taxon>Cnidaria</taxon>
        <taxon>Anthozoa</taxon>
        <taxon>Hexacorallia</taxon>
        <taxon>Scleractinia</taxon>
        <taxon>Astrocoeniina</taxon>
        <taxon>Pocilloporidae</taxon>
        <taxon>Stylophora</taxon>
    </lineage>
</organism>
<dbReference type="InterPro" id="IPR000967">
    <property type="entry name" value="Znf_NFX1"/>
</dbReference>
<keyword evidence="1" id="KW-0479">Metal-binding</keyword>
<feature type="domain" description="NF-X1-type" evidence="7">
    <location>
        <begin position="2362"/>
        <end position="2379"/>
    </location>
</feature>
<evidence type="ECO:0000256" key="6">
    <source>
        <dbReference type="SAM" id="MobiDB-lite"/>
    </source>
</evidence>
<evidence type="ECO:0000256" key="1">
    <source>
        <dbReference type="ARBA" id="ARBA00022723"/>
    </source>
</evidence>
<dbReference type="InterPro" id="IPR041677">
    <property type="entry name" value="DNA2/NAM7_AAA_11"/>
</dbReference>
<dbReference type="GO" id="GO:0004386">
    <property type="term" value="F:helicase activity"/>
    <property type="evidence" value="ECO:0007669"/>
    <property type="project" value="InterPro"/>
</dbReference>
<dbReference type="PANTHER" id="PTHR10887:SF341">
    <property type="entry name" value="NFX1-TYPE ZINC FINGER-CONTAINING PROTEIN 1"/>
    <property type="match status" value="1"/>
</dbReference>
<feature type="compositionally biased region" description="Basic and acidic residues" evidence="6">
    <location>
        <begin position="1076"/>
        <end position="1089"/>
    </location>
</feature>
<feature type="compositionally biased region" description="Basic residues" evidence="6">
    <location>
        <begin position="1142"/>
        <end position="1151"/>
    </location>
</feature>
<evidence type="ECO:0000256" key="2">
    <source>
        <dbReference type="ARBA" id="ARBA00022737"/>
    </source>
</evidence>
<dbReference type="FunFam" id="3.40.50.300:FF:000742">
    <property type="entry name" value="NFX1-type zinc finger-containing protein 1"/>
    <property type="match status" value="1"/>
</dbReference>
<dbReference type="InterPro" id="IPR047187">
    <property type="entry name" value="SF1_C_Upf1"/>
</dbReference>
<dbReference type="SUPFAM" id="SSF52540">
    <property type="entry name" value="P-loop containing nucleoside triphosphate hydrolases"/>
    <property type="match status" value="1"/>
</dbReference>
<feature type="compositionally biased region" description="Polar residues" evidence="6">
    <location>
        <begin position="230"/>
        <end position="242"/>
    </location>
</feature>
<keyword evidence="5" id="KW-0175">Coiled coil</keyword>
<feature type="domain" description="NF-X1-type" evidence="7">
    <location>
        <begin position="2168"/>
        <end position="2187"/>
    </location>
</feature>
<feature type="compositionally biased region" description="Basic and acidic residues" evidence="6">
    <location>
        <begin position="20"/>
        <end position="29"/>
    </location>
</feature>
<feature type="domain" description="NF-X1-type" evidence="7">
    <location>
        <begin position="1646"/>
        <end position="1665"/>
    </location>
</feature>
<dbReference type="EMBL" id="LSMT01000036">
    <property type="protein sequence ID" value="PFX31406.1"/>
    <property type="molecule type" value="Genomic_DNA"/>
</dbReference>
<reference evidence="9" key="1">
    <citation type="journal article" date="2017" name="bioRxiv">
        <title>Comparative analysis of the genomes of Stylophora pistillata and Acropora digitifera provides evidence for extensive differences between species of corals.</title>
        <authorList>
            <person name="Voolstra C.R."/>
            <person name="Li Y."/>
            <person name="Liew Y.J."/>
            <person name="Baumgarten S."/>
            <person name="Zoccola D."/>
            <person name="Flot J.-F."/>
            <person name="Tambutte S."/>
            <person name="Allemand D."/>
            <person name="Aranda M."/>
        </authorList>
    </citation>
    <scope>NUCLEOTIDE SEQUENCE [LARGE SCALE GENOMIC DNA]</scope>
</reference>
<feature type="domain" description="NF-X1-type" evidence="7">
    <location>
        <begin position="1806"/>
        <end position="1825"/>
    </location>
</feature>
<keyword evidence="9" id="KW-1185">Reference proteome</keyword>
<comment type="caution">
    <text evidence="8">The sequence shown here is derived from an EMBL/GenBank/DDBJ whole genome shotgun (WGS) entry which is preliminary data.</text>
</comment>
<feature type="compositionally biased region" description="Basic and acidic residues" evidence="6">
    <location>
        <begin position="205"/>
        <end position="221"/>
    </location>
</feature>
<dbReference type="Pfam" id="PF13086">
    <property type="entry name" value="AAA_11"/>
    <property type="match status" value="2"/>
</dbReference>
<dbReference type="PANTHER" id="PTHR10887">
    <property type="entry name" value="DNA2/NAM7 HELICASE FAMILY"/>
    <property type="match status" value="1"/>
</dbReference>
<dbReference type="GO" id="GO:0031048">
    <property type="term" value="P:regulatory ncRNA-mediated heterochromatin formation"/>
    <property type="evidence" value="ECO:0007669"/>
    <property type="project" value="TreeGrafter"/>
</dbReference>